<accession>A0A3R9P5A7</accession>
<dbReference type="Proteomes" id="UP000275076">
    <property type="component" value="Unassembled WGS sequence"/>
</dbReference>
<dbReference type="EMBL" id="RBVX01000034">
    <property type="protein sequence ID" value="RSL30607.1"/>
    <property type="molecule type" value="Genomic_DNA"/>
</dbReference>
<sequence>MRRTRMNNKMKKIKIWKWLFLSLLTINLGVILWLVLVFRVPPTDPISPSNNQSEEADVEFSIESDKENLNQLIEQYIDQLPQNQNVSYSVDLNNTVELTGSVQAFSQQIPATVKFVPEVQENGDLILKQDSIRLGLLELPNSQVLKYIKNNYEMPEWIEVNPSRENIYVAITDISTNNNIRVRAEQFDLENDEISFSVHTPYESLPFNQNTIMNYFK</sequence>
<dbReference type="InterPro" id="IPR018672">
    <property type="entry name" value="DUF2140"/>
</dbReference>
<dbReference type="OrthoDB" id="2412610at2"/>
<proteinExistence type="predicted"/>
<protein>
    <submittedName>
        <fullName evidence="1">DUF2140 family protein</fullName>
    </submittedName>
</protein>
<organism evidence="1 2">
    <name type="scientific">Salibacterium salarium</name>
    <dbReference type="NCBI Taxonomy" id="284579"/>
    <lineage>
        <taxon>Bacteria</taxon>
        <taxon>Bacillati</taxon>
        <taxon>Bacillota</taxon>
        <taxon>Bacilli</taxon>
        <taxon>Bacillales</taxon>
        <taxon>Bacillaceae</taxon>
    </lineage>
</organism>
<reference evidence="1 2" key="1">
    <citation type="submission" date="2018-10" db="EMBL/GenBank/DDBJ databases">
        <title>Draft genome sequence of Bacillus salarius IM0101, isolated from a hypersaline soil in Inner Mongolia, China.</title>
        <authorList>
            <person name="Yamprayoonswat W."/>
            <person name="Boonvisut S."/>
            <person name="Jumpathong W."/>
            <person name="Sittihan S."/>
            <person name="Ruangsuj P."/>
            <person name="Wanthongcharoen S."/>
            <person name="Thongpramul N."/>
            <person name="Pimmason S."/>
            <person name="Yu B."/>
            <person name="Yasawong M."/>
        </authorList>
    </citation>
    <scope>NUCLEOTIDE SEQUENCE [LARGE SCALE GENOMIC DNA]</scope>
    <source>
        <strain evidence="1 2">IM0101</strain>
    </source>
</reference>
<keyword evidence="2" id="KW-1185">Reference proteome</keyword>
<comment type="caution">
    <text evidence="1">The sequence shown here is derived from an EMBL/GenBank/DDBJ whole genome shotgun (WGS) entry which is preliminary data.</text>
</comment>
<evidence type="ECO:0000313" key="2">
    <source>
        <dbReference type="Proteomes" id="UP000275076"/>
    </source>
</evidence>
<dbReference type="Pfam" id="PF09911">
    <property type="entry name" value="DUF2140"/>
    <property type="match status" value="1"/>
</dbReference>
<gene>
    <name evidence="1" type="ORF">D7Z54_24915</name>
</gene>
<name>A0A3R9P5A7_9BACI</name>
<evidence type="ECO:0000313" key="1">
    <source>
        <dbReference type="EMBL" id="RSL30607.1"/>
    </source>
</evidence>
<dbReference type="AlphaFoldDB" id="A0A3R9P5A7"/>